<evidence type="ECO:0000313" key="3">
    <source>
        <dbReference type="WBParaSite" id="SVE_1960200.1"/>
    </source>
</evidence>
<evidence type="ECO:0000313" key="2">
    <source>
        <dbReference type="Proteomes" id="UP000035680"/>
    </source>
</evidence>
<keyword evidence="1" id="KW-1133">Transmembrane helix</keyword>
<dbReference type="Proteomes" id="UP000035680">
    <property type="component" value="Unassembled WGS sequence"/>
</dbReference>
<protein>
    <submittedName>
        <fullName evidence="3">Uncharacterized protein</fullName>
    </submittedName>
</protein>
<dbReference type="AlphaFoldDB" id="A0A0K0G4E2"/>
<evidence type="ECO:0000256" key="1">
    <source>
        <dbReference type="SAM" id="Phobius"/>
    </source>
</evidence>
<proteinExistence type="predicted"/>
<feature type="transmembrane region" description="Helical" evidence="1">
    <location>
        <begin position="75"/>
        <end position="98"/>
    </location>
</feature>
<keyword evidence="1" id="KW-0472">Membrane</keyword>
<organism evidence="2 3">
    <name type="scientific">Strongyloides venezuelensis</name>
    <name type="common">Threadworm</name>
    <dbReference type="NCBI Taxonomy" id="75913"/>
    <lineage>
        <taxon>Eukaryota</taxon>
        <taxon>Metazoa</taxon>
        <taxon>Ecdysozoa</taxon>
        <taxon>Nematoda</taxon>
        <taxon>Chromadorea</taxon>
        <taxon>Rhabditida</taxon>
        <taxon>Tylenchina</taxon>
        <taxon>Panagrolaimomorpha</taxon>
        <taxon>Strongyloidoidea</taxon>
        <taxon>Strongyloididae</taxon>
        <taxon>Strongyloides</taxon>
    </lineage>
</organism>
<reference evidence="3" key="2">
    <citation type="submission" date="2015-08" db="UniProtKB">
        <authorList>
            <consortium name="WormBaseParasite"/>
        </authorList>
    </citation>
    <scope>IDENTIFICATION</scope>
</reference>
<keyword evidence="1" id="KW-0812">Transmembrane</keyword>
<feature type="transmembrane region" description="Helical" evidence="1">
    <location>
        <begin position="110"/>
        <end position="130"/>
    </location>
</feature>
<keyword evidence="2" id="KW-1185">Reference proteome</keyword>
<reference evidence="2" key="1">
    <citation type="submission" date="2014-07" db="EMBL/GenBank/DDBJ databases">
        <authorList>
            <person name="Martin A.A"/>
            <person name="De Silva N."/>
        </authorList>
    </citation>
    <scope>NUCLEOTIDE SEQUENCE</scope>
</reference>
<accession>A0A0K0G4E2</accession>
<sequence>MYREVFLGSMLFSYLNKQSNFLSEYELMKSTIVSVKCKILMDCKCSECYKMQVLLKQRIMKNGVGDRLHSNSFSIYIPVHFVAYNFAHFANILYCVLYTRNEVECSLQPILFFIILFLTSLAVGNALKIVNQPKMF</sequence>
<dbReference type="WBParaSite" id="SVE_1960200.1">
    <property type="protein sequence ID" value="SVE_1960200.1"/>
    <property type="gene ID" value="SVE_1960200"/>
</dbReference>
<name>A0A0K0G4E2_STRVS</name>